<evidence type="ECO:0000313" key="4">
    <source>
        <dbReference type="Proteomes" id="UP000432464"/>
    </source>
</evidence>
<dbReference type="PANTHER" id="PTHR14136">
    <property type="entry name" value="BTB_POZ DOMAIN-CONTAINING PROTEIN KCTD9"/>
    <property type="match status" value="1"/>
</dbReference>
<name>A0A6I3L2U4_9NOCA</name>
<dbReference type="PANTHER" id="PTHR14136:SF17">
    <property type="entry name" value="BTB_POZ DOMAIN-CONTAINING PROTEIN KCTD9"/>
    <property type="match status" value="1"/>
</dbReference>
<proteinExistence type="predicted"/>
<evidence type="ECO:0000313" key="3">
    <source>
        <dbReference type="EMBL" id="MTE17353.1"/>
    </source>
</evidence>
<dbReference type="Gene3D" id="2.160.20.80">
    <property type="entry name" value="E3 ubiquitin-protein ligase SopA"/>
    <property type="match status" value="1"/>
</dbReference>
<keyword evidence="4" id="KW-1185">Reference proteome</keyword>
<dbReference type="EMBL" id="WMBB01000023">
    <property type="protein sequence ID" value="MTE17353.1"/>
    <property type="molecule type" value="Genomic_DNA"/>
</dbReference>
<protein>
    <recommendedName>
        <fullName evidence="5">Pentapeptide repeat-containing protein</fullName>
    </recommendedName>
</protein>
<evidence type="ECO:0008006" key="5">
    <source>
        <dbReference type="Google" id="ProtNLM"/>
    </source>
</evidence>
<dbReference type="AlphaFoldDB" id="A0A6I3L2U4"/>
<dbReference type="Proteomes" id="UP000432464">
    <property type="component" value="Unassembled WGS sequence"/>
</dbReference>
<reference evidence="3 4" key="1">
    <citation type="submission" date="2019-11" db="EMBL/GenBank/DDBJ databases">
        <title>Nocardia sp. nov. CT2-14 isolated from soil.</title>
        <authorList>
            <person name="Kanchanasin P."/>
            <person name="Tanasupawat S."/>
            <person name="Yuki M."/>
            <person name="Kudo T."/>
        </authorList>
    </citation>
    <scope>NUCLEOTIDE SEQUENCE [LARGE SCALE GENOMIC DNA]</scope>
    <source>
        <strain evidence="3 4">CT2-14</strain>
    </source>
</reference>
<dbReference type="SUPFAM" id="SSF141571">
    <property type="entry name" value="Pentapeptide repeat-like"/>
    <property type="match status" value="1"/>
</dbReference>
<sequence length="369" mass="40446">MRAVSTPVPRRRLSRVTGGLRRPEQPPSTPPVPEPDTPGPEPESSPSRLDRLGRGIGRAATWDGWLKLGAVVTAVGVLVGFWFTNHSLQATGKQYEISRQTEITDRFTKAVAALDSPTINSRLGGIYSLEQLAVDSAEVRTTVFEVLSAYIRDKAHIKSPGECDTNQELGEDIRTALTVIGRRKPQSRIEISLTGTCLPNANFSEGNWYDVNFQESNLANANFSNAKFSLPDAPRDDAHTIINMPFRNTVLANSIFSYSDLYGIWFDTADARGARFDRSDMTSARVTGSDLTGAELVGVNFTDACFSQSNLDEADFGEFLNMGVAGIMRVEPQIDTAKFYDDRHQGTQWPASFTPSPDIDDSQPGTVCD</sequence>
<dbReference type="InterPro" id="IPR001646">
    <property type="entry name" value="5peptide_repeat"/>
</dbReference>
<feature type="region of interest" description="Disordered" evidence="1">
    <location>
        <begin position="347"/>
        <end position="369"/>
    </location>
</feature>
<comment type="caution">
    <text evidence="3">The sequence shown here is derived from an EMBL/GenBank/DDBJ whole genome shotgun (WGS) entry which is preliminary data.</text>
</comment>
<accession>A0A6I3L2U4</accession>
<keyword evidence="2" id="KW-0472">Membrane</keyword>
<feature type="compositionally biased region" description="Pro residues" evidence="1">
    <location>
        <begin position="25"/>
        <end position="43"/>
    </location>
</feature>
<feature type="region of interest" description="Disordered" evidence="1">
    <location>
        <begin position="1"/>
        <end position="51"/>
    </location>
</feature>
<feature type="transmembrane region" description="Helical" evidence="2">
    <location>
        <begin position="64"/>
        <end position="83"/>
    </location>
</feature>
<gene>
    <name evidence="3" type="ORF">GLP40_32030</name>
</gene>
<evidence type="ECO:0000256" key="1">
    <source>
        <dbReference type="SAM" id="MobiDB-lite"/>
    </source>
</evidence>
<keyword evidence="2" id="KW-0812">Transmembrane</keyword>
<evidence type="ECO:0000256" key="2">
    <source>
        <dbReference type="SAM" id="Phobius"/>
    </source>
</evidence>
<dbReference type="Pfam" id="PF00805">
    <property type="entry name" value="Pentapeptide"/>
    <property type="match status" value="2"/>
</dbReference>
<organism evidence="3 4">
    <name type="scientific">Nocardia aurantiaca</name>
    <dbReference type="NCBI Taxonomy" id="2675850"/>
    <lineage>
        <taxon>Bacteria</taxon>
        <taxon>Bacillati</taxon>
        <taxon>Actinomycetota</taxon>
        <taxon>Actinomycetes</taxon>
        <taxon>Mycobacteriales</taxon>
        <taxon>Nocardiaceae</taxon>
        <taxon>Nocardia</taxon>
    </lineage>
</organism>
<dbReference type="InterPro" id="IPR051082">
    <property type="entry name" value="Pentapeptide-BTB/POZ_domain"/>
</dbReference>
<keyword evidence="2" id="KW-1133">Transmembrane helix</keyword>